<proteinExistence type="predicted"/>
<gene>
    <name evidence="1" type="ORF">KASA_0P06941G</name>
</gene>
<reference evidence="1 2" key="1">
    <citation type="submission" date="2017-04" db="EMBL/GenBank/DDBJ databases">
        <authorList>
            <person name="Afonso C.L."/>
            <person name="Miller P.J."/>
            <person name="Scott M.A."/>
            <person name="Spackman E."/>
            <person name="Goraichik I."/>
            <person name="Dimitrov K.M."/>
            <person name="Suarez D.L."/>
            <person name="Swayne D.E."/>
        </authorList>
    </citation>
    <scope>NUCLEOTIDE SEQUENCE [LARGE SCALE GENOMIC DNA]</scope>
</reference>
<protein>
    <submittedName>
        <fullName evidence="1">Uncharacterized protein</fullName>
    </submittedName>
</protein>
<sequence>MDTIQKNDSIILKGTNFKTKPVFGCFNNSELDTLISNLMMKYGKSVTNDQPIKGKDVFYCGEQCTPKFRPVPIRLQPYFRPFYYDVLLVVGSDERDTLVLTSPIAENVRRLLGFSRWSRRPENHECMLKQIENKVKIIPLTYDCTFYKLGKDWHKTVHLRKRDAVELYVVPKPTDYFPMLFVNCSNDNIRNIYDNVTNLMLARNNPVHYSPFIFTCCIFRPIIFNIIDDKIDYKQRLPNIDVTDEVFVIRREEWLVHDRRHLISDCRCRYNNAVVPKDQGCSSWRWDKLERLANIYECSQMKLQDPPYYTPIHQNCKHHSNYKK</sequence>
<dbReference type="AlphaFoldDB" id="A0A1X7R205"/>
<name>A0A1X7R205_9SACH</name>
<organism evidence="1 2">
    <name type="scientific">Maudiozyma saulgeensis</name>
    <dbReference type="NCBI Taxonomy" id="1789683"/>
    <lineage>
        <taxon>Eukaryota</taxon>
        <taxon>Fungi</taxon>
        <taxon>Dikarya</taxon>
        <taxon>Ascomycota</taxon>
        <taxon>Saccharomycotina</taxon>
        <taxon>Saccharomycetes</taxon>
        <taxon>Saccharomycetales</taxon>
        <taxon>Saccharomycetaceae</taxon>
        <taxon>Maudiozyma</taxon>
    </lineage>
</organism>
<dbReference type="EMBL" id="FXLY01000003">
    <property type="protein sequence ID" value="SMN19470.1"/>
    <property type="molecule type" value="Genomic_DNA"/>
</dbReference>
<dbReference type="OrthoDB" id="4071344at2759"/>
<keyword evidence="2" id="KW-1185">Reference proteome</keyword>
<accession>A0A1X7R205</accession>
<evidence type="ECO:0000313" key="1">
    <source>
        <dbReference type="EMBL" id="SMN19470.1"/>
    </source>
</evidence>
<dbReference type="Proteomes" id="UP000196158">
    <property type="component" value="Unassembled WGS sequence"/>
</dbReference>
<evidence type="ECO:0000313" key="2">
    <source>
        <dbReference type="Proteomes" id="UP000196158"/>
    </source>
</evidence>